<dbReference type="EMBL" id="VSSQ01107410">
    <property type="protein sequence ID" value="MPN46604.1"/>
    <property type="molecule type" value="Genomic_DNA"/>
</dbReference>
<protein>
    <submittedName>
        <fullName evidence="1">Uncharacterized protein</fullName>
    </submittedName>
</protein>
<name>A0A645IE84_9ZZZZ</name>
<reference evidence="1" key="1">
    <citation type="submission" date="2019-08" db="EMBL/GenBank/DDBJ databases">
        <authorList>
            <person name="Kucharzyk K."/>
            <person name="Murdoch R.W."/>
            <person name="Higgins S."/>
            <person name="Loffler F."/>
        </authorList>
    </citation>
    <scope>NUCLEOTIDE SEQUENCE</scope>
</reference>
<dbReference type="AlphaFoldDB" id="A0A645IE84"/>
<comment type="caution">
    <text evidence="1">The sequence shown here is derived from an EMBL/GenBank/DDBJ whole genome shotgun (WGS) entry which is preliminary data.</text>
</comment>
<organism evidence="1">
    <name type="scientific">bioreactor metagenome</name>
    <dbReference type="NCBI Taxonomy" id="1076179"/>
    <lineage>
        <taxon>unclassified sequences</taxon>
        <taxon>metagenomes</taxon>
        <taxon>ecological metagenomes</taxon>
    </lineage>
</organism>
<sequence length="167" mass="17836">MVQIDAGDDGAVGIDDVRGVKPPAHAHLQNDHVQLGEAQQAQDRQGGEFEIGQRNLVTALHARLLHGGKLLHQLGGGDDLAIHPAALFEVHQMRRGEHARLVTRLQRHGFQHRAGGTLAIGAGHGDHGAVEMQVQPLGHLAHALKAHFDVVGMQAFAIAQPAVQSVR</sequence>
<gene>
    <name evidence="1" type="ORF">SDC9_194195</name>
</gene>
<accession>A0A645IE84</accession>
<proteinExistence type="predicted"/>
<evidence type="ECO:0000313" key="1">
    <source>
        <dbReference type="EMBL" id="MPN46604.1"/>
    </source>
</evidence>